<feature type="transmembrane region" description="Helical" evidence="1">
    <location>
        <begin position="83"/>
        <end position="100"/>
    </location>
</feature>
<dbReference type="PANTHER" id="PTHR38468:SF1">
    <property type="entry name" value="SLL0939 PROTEIN"/>
    <property type="match status" value="1"/>
</dbReference>
<keyword evidence="1" id="KW-0472">Membrane</keyword>
<dbReference type="EMBL" id="CYUD01000001">
    <property type="protein sequence ID" value="CUJ83106.1"/>
    <property type="molecule type" value="Genomic_DNA"/>
</dbReference>
<evidence type="ECO:0000256" key="1">
    <source>
        <dbReference type="SAM" id="Phobius"/>
    </source>
</evidence>
<dbReference type="Proteomes" id="UP000051260">
    <property type="component" value="Unassembled WGS sequence"/>
</dbReference>
<keyword evidence="1" id="KW-1133">Transmembrane helix</keyword>
<sequence length="115" mass="12882">MTFVHHAAEFLADIIDLLVVALLGVWVLTLVVLAVKSYFKGKNLEQITYDIRISLGRPILLSLELLIVSDVLHSIASRTLEDLGIVATVVVIRVFMAYFLDKELERLNKQGHAPQ</sequence>
<organism evidence="2 3">
    <name type="scientific">Ruegeria denitrificans</name>
    <dbReference type="NCBI Taxonomy" id="1715692"/>
    <lineage>
        <taxon>Bacteria</taxon>
        <taxon>Pseudomonadati</taxon>
        <taxon>Pseudomonadota</taxon>
        <taxon>Alphaproteobacteria</taxon>
        <taxon>Rhodobacterales</taxon>
        <taxon>Roseobacteraceae</taxon>
        <taxon>Ruegeria</taxon>
    </lineage>
</organism>
<keyword evidence="3" id="KW-1185">Reference proteome</keyword>
<accession>A0A0P1I0G1</accession>
<proteinExistence type="predicted"/>
<feature type="transmembrane region" description="Helical" evidence="1">
    <location>
        <begin position="17"/>
        <end position="39"/>
    </location>
</feature>
<reference evidence="3" key="1">
    <citation type="submission" date="2015-09" db="EMBL/GenBank/DDBJ databases">
        <authorList>
            <person name="Rodrigo-Torres L."/>
            <person name="Arahal D.R."/>
        </authorList>
    </citation>
    <scope>NUCLEOTIDE SEQUENCE [LARGE SCALE GENOMIC DNA]</scope>
    <source>
        <strain evidence="3">CECT 5091</strain>
    </source>
</reference>
<dbReference type="Pfam" id="PF07784">
    <property type="entry name" value="DUF1622"/>
    <property type="match status" value="1"/>
</dbReference>
<dbReference type="AlphaFoldDB" id="A0A0P1I0G1"/>
<gene>
    <name evidence="2" type="ORF">RUE5091_00071</name>
</gene>
<dbReference type="InterPro" id="IPR012427">
    <property type="entry name" value="DUF1622"/>
</dbReference>
<keyword evidence="1" id="KW-0812">Transmembrane</keyword>
<evidence type="ECO:0000313" key="3">
    <source>
        <dbReference type="Proteomes" id="UP000051260"/>
    </source>
</evidence>
<dbReference type="PANTHER" id="PTHR38468">
    <property type="entry name" value="SLL0939 PROTEIN"/>
    <property type="match status" value="1"/>
</dbReference>
<evidence type="ECO:0000313" key="2">
    <source>
        <dbReference type="EMBL" id="CUJ83106.1"/>
    </source>
</evidence>
<protein>
    <recommendedName>
        <fullName evidence="4">DUF1622 domain-containing protein</fullName>
    </recommendedName>
</protein>
<name>A0A0P1I0G1_9RHOB</name>
<evidence type="ECO:0008006" key="4">
    <source>
        <dbReference type="Google" id="ProtNLM"/>
    </source>
</evidence>